<comment type="caution">
    <text evidence="9">The sequence shown here is derived from an EMBL/GenBank/DDBJ whole genome shotgun (WGS) entry which is preliminary data.</text>
</comment>
<dbReference type="eggNOG" id="COG4974">
    <property type="taxonomic scope" value="Bacteria"/>
</dbReference>
<dbReference type="SMR" id="A7B3V1"/>
<reference evidence="9 10" key="2">
    <citation type="submission" date="2007-06" db="EMBL/GenBank/DDBJ databases">
        <title>Draft genome sequence of Ruminococcus gnavus (ATCC 29149).</title>
        <authorList>
            <person name="Sudarsanam P."/>
            <person name="Ley R."/>
            <person name="Guruge J."/>
            <person name="Turnbaugh P.J."/>
            <person name="Mahowald M."/>
            <person name="Liep D."/>
            <person name="Gordon J."/>
        </authorList>
    </citation>
    <scope>NUCLEOTIDE SEQUENCE [LARGE SCALE GENOMIC DNA]</scope>
    <source>
        <strain evidence="9 10">ATCC 29149</strain>
    </source>
</reference>
<keyword evidence="3" id="KW-0229">DNA integration</keyword>
<dbReference type="SUPFAM" id="SSF56349">
    <property type="entry name" value="DNA breaking-rejoining enzymes"/>
    <property type="match status" value="1"/>
</dbReference>
<dbReference type="InterPro" id="IPR004107">
    <property type="entry name" value="Integrase_SAM-like_N"/>
</dbReference>
<dbReference type="InterPro" id="IPR050090">
    <property type="entry name" value="Tyrosine_recombinase_XerCD"/>
</dbReference>
<dbReference type="GO" id="GO:0006310">
    <property type="term" value="P:DNA recombination"/>
    <property type="evidence" value="ECO:0007669"/>
    <property type="project" value="UniProtKB-KW"/>
</dbReference>
<dbReference type="InterPro" id="IPR010998">
    <property type="entry name" value="Integrase_recombinase_N"/>
</dbReference>
<dbReference type="GO" id="GO:0015074">
    <property type="term" value="P:DNA integration"/>
    <property type="evidence" value="ECO:0007669"/>
    <property type="project" value="UniProtKB-KW"/>
</dbReference>
<comment type="function">
    <text evidence="1">Site-specific tyrosine recombinase, which acts by catalyzing the cutting and rejoining of the recombining DNA molecules.</text>
</comment>
<accession>A7B3V1</accession>
<dbReference type="InterPro" id="IPR013762">
    <property type="entry name" value="Integrase-like_cat_sf"/>
</dbReference>
<proteinExistence type="inferred from homology"/>
<dbReference type="Gene3D" id="1.10.443.10">
    <property type="entry name" value="Intergrase catalytic core"/>
    <property type="match status" value="1"/>
</dbReference>
<gene>
    <name evidence="9" type="ORF">RUMGNA_02232</name>
</gene>
<evidence type="ECO:0000256" key="2">
    <source>
        <dbReference type="ARBA" id="ARBA00008857"/>
    </source>
</evidence>
<feature type="domain" description="Tyr recombinase" evidence="7">
    <location>
        <begin position="103"/>
        <end position="277"/>
    </location>
</feature>
<evidence type="ECO:0000256" key="4">
    <source>
        <dbReference type="ARBA" id="ARBA00023125"/>
    </source>
</evidence>
<evidence type="ECO:0000256" key="3">
    <source>
        <dbReference type="ARBA" id="ARBA00022908"/>
    </source>
</evidence>
<reference evidence="9 10" key="1">
    <citation type="submission" date="2007-04" db="EMBL/GenBank/DDBJ databases">
        <authorList>
            <person name="Fulton L."/>
            <person name="Clifton S."/>
            <person name="Fulton B."/>
            <person name="Xu J."/>
            <person name="Minx P."/>
            <person name="Pepin K.H."/>
            <person name="Johnson M."/>
            <person name="Thiruvilangam P."/>
            <person name="Bhonagiri V."/>
            <person name="Nash W.E."/>
            <person name="Mardis E.R."/>
            <person name="Wilson R.K."/>
        </authorList>
    </citation>
    <scope>NUCLEOTIDE SEQUENCE [LARGE SCALE GENOMIC DNA]</scope>
    <source>
        <strain evidence="9 10">ATCC 29149</strain>
    </source>
</reference>
<evidence type="ECO:0000313" key="10">
    <source>
        <dbReference type="Proteomes" id="UP000004410"/>
    </source>
</evidence>
<dbReference type="InterPro" id="IPR044068">
    <property type="entry name" value="CB"/>
</dbReference>
<dbReference type="PANTHER" id="PTHR30349">
    <property type="entry name" value="PHAGE INTEGRASE-RELATED"/>
    <property type="match status" value="1"/>
</dbReference>
<keyword evidence="5" id="KW-0233">DNA recombination</keyword>
<sequence>MEDFIMYEKYLEQLEEAGKIRNLKDRSISCYKNYVSYFLKYQNKNPKELTCQDVRVFLLAKKEEGLKATTLNLYNSAIRFFYRNVLHILWDDITVPRMILEHKLPTVLTASEIDRLLDAVDDIKYKAMFAVMYSSGMRVSEVIHLHYDDISRSNMQIHVRDTKNRMDRYTILSKRCLDILTQYWFEKGRPRGILFPNKFTGNYLTVSTLEQVMRRAVADTELPKAATPHCLRHSFATHLMEQGIERHNIQALLGHRDPKSTEVYLHVSNKSLMGIQSPFDRKDGADHE</sequence>
<dbReference type="Pfam" id="PF00589">
    <property type="entry name" value="Phage_integrase"/>
    <property type="match status" value="1"/>
</dbReference>
<dbReference type="GO" id="GO:0003677">
    <property type="term" value="F:DNA binding"/>
    <property type="evidence" value="ECO:0007669"/>
    <property type="project" value="UniProtKB-UniRule"/>
</dbReference>
<evidence type="ECO:0000259" key="7">
    <source>
        <dbReference type="PROSITE" id="PS51898"/>
    </source>
</evidence>
<dbReference type="EMBL" id="AAYG02000017">
    <property type="protein sequence ID" value="EDN77319.1"/>
    <property type="molecule type" value="Genomic_DNA"/>
</dbReference>
<dbReference type="AlphaFoldDB" id="A7B3V1"/>
<comment type="similarity">
    <text evidence="2">Belongs to the 'phage' integrase family.</text>
</comment>
<evidence type="ECO:0000256" key="1">
    <source>
        <dbReference type="ARBA" id="ARBA00003283"/>
    </source>
</evidence>
<evidence type="ECO:0000256" key="5">
    <source>
        <dbReference type="ARBA" id="ARBA00023172"/>
    </source>
</evidence>
<dbReference type="InterPro" id="IPR011010">
    <property type="entry name" value="DNA_brk_join_enz"/>
</dbReference>
<protein>
    <submittedName>
        <fullName evidence="9">Phage integrase SAM-like domain protein</fullName>
    </submittedName>
</protein>
<dbReference type="PROSITE" id="PS51898">
    <property type="entry name" value="TYR_RECOMBINASE"/>
    <property type="match status" value="1"/>
</dbReference>
<dbReference type="Pfam" id="PF13495">
    <property type="entry name" value="Phage_int_SAM_4"/>
    <property type="match status" value="1"/>
</dbReference>
<feature type="domain" description="Core-binding (CB)" evidence="8">
    <location>
        <begin position="1"/>
        <end position="86"/>
    </location>
</feature>
<dbReference type="PaxDb" id="411470-RUMGNA_02232"/>
<keyword evidence="4 6" id="KW-0238">DNA-binding</keyword>
<dbReference type="InterPro" id="IPR002104">
    <property type="entry name" value="Integrase_catalytic"/>
</dbReference>
<evidence type="ECO:0000259" key="8">
    <source>
        <dbReference type="PROSITE" id="PS51900"/>
    </source>
</evidence>
<evidence type="ECO:0000256" key="6">
    <source>
        <dbReference type="PROSITE-ProRule" id="PRU01248"/>
    </source>
</evidence>
<organism evidence="9 10">
    <name type="scientific">Mediterraneibacter gnavus (strain ATCC 29149 / DSM 114966 / JCM 6515 / VPI C7-9)</name>
    <name type="common">Ruminococcus gnavus</name>
    <dbReference type="NCBI Taxonomy" id="411470"/>
    <lineage>
        <taxon>Bacteria</taxon>
        <taxon>Bacillati</taxon>
        <taxon>Bacillota</taxon>
        <taxon>Clostridia</taxon>
        <taxon>Lachnospirales</taxon>
        <taxon>Lachnospiraceae</taxon>
        <taxon>Mediterraneibacter</taxon>
    </lineage>
</organism>
<dbReference type="PROSITE" id="PS51900">
    <property type="entry name" value="CB"/>
    <property type="match status" value="1"/>
</dbReference>
<name>A7B3V1_MEDG7</name>
<dbReference type="Gene3D" id="1.10.150.130">
    <property type="match status" value="1"/>
</dbReference>
<dbReference type="PANTHER" id="PTHR30349:SF41">
    <property type="entry name" value="INTEGRASE_RECOMBINASE PROTEIN MJ0367-RELATED"/>
    <property type="match status" value="1"/>
</dbReference>
<evidence type="ECO:0000313" key="9">
    <source>
        <dbReference type="EMBL" id="EDN77319.1"/>
    </source>
</evidence>
<dbReference type="Proteomes" id="UP000004410">
    <property type="component" value="Unassembled WGS sequence"/>
</dbReference>